<sequence length="286" mass="31869">MSDSPYVFDVTAADFAERVLQRSQQVPVLVDFWADWCGPCRMLAPVLDNLANAYGGKLLVAKVNSDVEQALANQYGVRSLPTVKLFVGGAVVDEFMGVQPESAIRELLERHIPRESDALREQARTQADAGDVDAALALLRRAREDDPDNHRVDLDLADLLIRQGQTAEAEQQLRALPAKYAEDADVKRLLATCQLAAQQADAPPLDELRARVTAQPDDLDTREQLAAACILAGEYEAGMDEYLDIMRRDRQHNDEAGRRGLLAAFELLGNDERVTPYRRKMFNLMH</sequence>
<dbReference type="EMBL" id="CP017415">
    <property type="protein sequence ID" value="AOU99594.1"/>
    <property type="molecule type" value="Genomic_DNA"/>
</dbReference>
<comment type="similarity">
    <text evidence="1">Belongs to the thioredoxin family.</text>
</comment>
<dbReference type="Gene3D" id="1.25.40.10">
    <property type="entry name" value="Tetratricopeptide repeat domain"/>
    <property type="match status" value="2"/>
</dbReference>
<evidence type="ECO:0000259" key="7">
    <source>
        <dbReference type="PROSITE" id="PS51352"/>
    </source>
</evidence>
<dbReference type="InterPro" id="IPR013766">
    <property type="entry name" value="Thioredoxin_domain"/>
</dbReference>
<evidence type="ECO:0000256" key="6">
    <source>
        <dbReference type="NCBIfam" id="TIGR01068"/>
    </source>
</evidence>
<gene>
    <name evidence="8" type="ORF">BI364_06160</name>
</gene>
<proteinExistence type="inferred from homology"/>
<name>A0A1D8ITD3_9GAMM</name>
<dbReference type="PROSITE" id="PS00194">
    <property type="entry name" value="THIOREDOXIN_1"/>
    <property type="match status" value="1"/>
</dbReference>
<reference evidence="9" key="1">
    <citation type="submission" date="2016-09" db="EMBL/GenBank/DDBJ databases">
        <title>Acidihalobacter prosperus F5.</title>
        <authorList>
            <person name="Khaleque H.N."/>
            <person name="Ramsay J.P."/>
            <person name="Kaksonen A.H."/>
            <person name="Boxall N.J."/>
            <person name="Watkin E.L.J."/>
        </authorList>
    </citation>
    <scope>NUCLEOTIDE SEQUENCE [LARGE SCALE GENOMIC DNA]</scope>
    <source>
        <strain evidence="9">F5</strain>
    </source>
</reference>
<dbReference type="NCBIfam" id="TIGR01068">
    <property type="entry name" value="thioredoxin"/>
    <property type="match status" value="1"/>
</dbReference>
<dbReference type="GO" id="GO:0015035">
    <property type="term" value="F:protein-disulfide reductase activity"/>
    <property type="evidence" value="ECO:0007669"/>
    <property type="project" value="UniProtKB-UniRule"/>
</dbReference>
<dbReference type="CDD" id="cd02947">
    <property type="entry name" value="TRX_family"/>
    <property type="match status" value="1"/>
</dbReference>
<keyword evidence="9" id="KW-1185">Reference proteome</keyword>
<dbReference type="SUPFAM" id="SSF48452">
    <property type="entry name" value="TPR-like"/>
    <property type="match status" value="1"/>
</dbReference>
<feature type="domain" description="Thioredoxin" evidence="7">
    <location>
        <begin position="1"/>
        <end position="113"/>
    </location>
</feature>
<dbReference type="GO" id="GO:0005737">
    <property type="term" value="C:cytoplasm"/>
    <property type="evidence" value="ECO:0007669"/>
    <property type="project" value="TreeGrafter"/>
</dbReference>
<organism evidence="8 9">
    <name type="scientific">Acidihalobacter yilgarnensis</name>
    <dbReference type="NCBI Taxonomy" id="2819280"/>
    <lineage>
        <taxon>Bacteria</taxon>
        <taxon>Pseudomonadati</taxon>
        <taxon>Pseudomonadota</taxon>
        <taxon>Gammaproteobacteria</taxon>
        <taxon>Chromatiales</taxon>
        <taxon>Ectothiorhodospiraceae</taxon>
        <taxon>Acidihalobacter</taxon>
    </lineage>
</organism>
<dbReference type="PANTHER" id="PTHR45663:SF11">
    <property type="entry name" value="GEO12009P1"/>
    <property type="match status" value="1"/>
</dbReference>
<dbReference type="Pfam" id="PF14559">
    <property type="entry name" value="TPR_19"/>
    <property type="match status" value="1"/>
</dbReference>
<dbReference type="GO" id="GO:0006950">
    <property type="term" value="P:response to stress"/>
    <property type="evidence" value="ECO:0007669"/>
    <property type="project" value="UniProtKB-ARBA"/>
</dbReference>
<dbReference type="PRINTS" id="PR00421">
    <property type="entry name" value="THIOREDOXIN"/>
</dbReference>
<evidence type="ECO:0000313" key="8">
    <source>
        <dbReference type="EMBL" id="AOU99594.1"/>
    </source>
</evidence>
<dbReference type="Gene3D" id="3.40.30.10">
    <property type="entry name" value="Glutaredoxin"/>
    <property type="match status" value="1"/>
</dbReference>
<dbReference type="Proteomes" id="UP000095401">
    <property type="component" value="Chromosome"/>
</dbReference>
<dbReference type="PROSITE" id="PS51352">
    <property type="entry name" value="THIOREDOXIN_2"/>
    <property type="match status" value="1"/>
</dbReference>
<dbReference type="InterPro" id="IPR017937">
    <property type="entry name" value="Thioredoxin_CS"/>
</dbReference>
<evidence type="ECO:0000313" key="9">
    <source>
        <dbReference type="Proteomes" id="UP000095401"/>
    </source>
</evidence>
<keyword evidence="4" id="KW-1015">Disulfide bond</keyword>
<dbReference type="RefSeq" id="WP_070079942.1">
    <property type="nucleotide sequence ID" value="NZ_CP017415.1"/>
</dbReference>
<dbReference type="FunFam" id="3.40.30.10:FF:000001">
    <property type="entry name" value="Thioredoxin"/>
    <property type="match status" value="1"/>
</dbReference>
<keyword evidence="2" id="KW-0813">Transport</keyword>
<dbReference type="InterPro" id="IPR011990">
    <property type="entry name" value="TPR-like_helical_dom_sf"/>
</dbReference>
<dbReference type="InterPro" id="IPR036249">
    <property type="entry name" value="Thioredoxin-like_sf"/>
</dbReference>
<dbReference type="Pfam" id="PF00085">
    <property type="entry name" value="Thioredoxin"/>
    <property type="match status" value="1"/>
</dbReference>
<dbReference type="PANTHER" id="PTHR45663">
    <property type="entry name" value="GEO12009P1"/>
    <property type="match status" value="1"/>
</dbReference>
<dbReference type="InterPro" id="IPR005746">
    <property type="entry name" value="Thioredoxin"/>
</dbReference>
<evidence type="ECO:0000256" key="3">
    <source>
        <dbReference type="ARBA" id="ARBA00022982"/>
    </source>
</evidence>
<protein>
    <recommendedName>
        <fullName evidence="6">Thioredoxin</fullName>
    </recommendedName>
</protein>
<dbReference type="AlphaFoldDB" id="A0A1D8ITD3"/>
<evidence type="ECO:0000256" key="1">
    <source>
        <dbReference type="ARBA" id="ARBA00008987"/>
    </source>
</evidence>
<dbReference type="SUPFAM" id="SSF52833">
    <property type="entry name" value="Thioredoxin-like"/>
    <property type="match status" value="1"/>
</dbReference>
<dbReference type="Pfam" id="PF14561">
    <property type="entry name" value="TPR_20"/>
    <property type="match status" value="1"/>
</dbReference>
<accession>A0A1D8ITD3</accession>
<evidence type="ECO:0000256" key="5">
    <source>
        <dbReference type="ARBA" id="ARBA00023284"/>
    </source>
</evidence>
<keyword evidence="5" id="KW-0676">Redox-active center</keyword>
<evidence type="ECO:0000256" key="2">
    <source>
        <dbReference type="ARBA" id="ARBA00022448"/>
    </source>
</evidence>
<keyword evidence="3" id="KW-0249">Electron transport</keyword>
<evidence type="ECO:0000256" key="4">
    <source>
        <dbReference type="ARBA" id="ARBA00023157"/>
    </source>
</evidence>
<dbReference type="KEGG" id="aprs:BI364_06160"/>